<protein>
    <submittedName>
        <fullName evidence="2">5'-methylthioadenosine/S-adenosylhomocysteine nucleosidase</fullName>
        <ecNumber evidence="2">3.2.2.9</ecNumber>
    </submittedName>
</protein>
<dbReference type="EC" id="3.2.2.9" evidence="2"/>
<dbReference type="Proteomes" id="UP000007374">
    <property type="component" value="Unassembled WGS sequence"/>
</dbReference>
<dbReference type="InterPro" id="IPR035994">
    <property type="entry name" value="Nucleoside_phosphorylase_sf"/>
</dbReference>
<dbReference type="AlphaFoldDB" id="K2NQF3"/>
<dbReference type="Pfam" id="PF01048">
    <property type="entry name" value="PNP_UDP_1"/>
    <property type="match status" value="1"/>
</dbReference>
<name>K2NQF3_9HYPH</name>
<dbReference type="STRING" id="721133.SAMN05216176_12024"/>
<evidence type="ECO:0000313" key="2">
    <source>
        <dbReference type="EMBL" id="EKF40079.1"/>
    </source>
</evidence>
<dbReference type="EMBL" id="AMSI01000025">
    <property type="protein sequence ID" value="EKF40079.1"/>
    <property type="molecule type" value="Genomic_DNA"/>
</dbReference>
<dbReference type="SUPFAM" id="SSF53167">
    <property type="entry name" value="Purine and uridine phosphorylases"/>
    <property type="match status" value="1"/>
</dbReference>
<dbReference type="InterPro" id="IPR000845">
    <property type="entry name" value="Nucleoside_phosphorylase_d"/>
</dbReference>
<dbReference type="InterPro" id="IPR010050">
    <property type="entry name" value="MTA_SAH_nuc_hyp"/>
</dbReference>
<dbReference type="RefSeq" id="WP_009452746.1">
    <property type="nucleotide sequence ID" value="NZ_AMSI01000025.1"/>
</dbReference>
<sequence>MNVNLIEPAILSGRTVLFVMAAEAEYGPHLKKRFKPLMTGVGPVEAGVVLGAELALLQAGERLPDLLVSLGSAGSRRLEQTGIYQATSVSYRDMDASPLGFEKGATPFLDLPISVPLPLRIPGIAEASLSTGGNVVSGKAYEAIDADMVDMETFAVLRACQRFGVGLVALRGISDGAEELQHVGNWTEYLHVIDEKLADAVDCLETAIADGLI</sequence>
<dbReference type="GO" id="GO:0009116">
    <property type="term" value="P:nucleoside metabolic process"/>
    <property type="evidence" value="ECO:0007669"/>
    <property type="project" value="InterPro"/>
</dbReference>
<feature type="domain" description="Nucleoside phosphorylase" evidence="1">
    <location>
        <begin position="140"/>
        <end position="198"/>
    </location>
</feature>
<proteinExistence type="predicted"/>
<keyword evidence="2" id="KW-0378">Hydrolase</keyword>
<comment type="caution">
    <text evidence="2">The sequence shown here is derived from an EMBL/GenBank/DDBJ whole genome shotgun (WGS) entry which is preliminary data.</text>
</comment>
<evidence type="ECO:0000313" key="3">
    <source>
        <dbReference type="Proteomes" id="UP000007374"/>
    </source>
</evidence>
<evidence type="ECO:0000259" key="1">
    <source>
        <dbReference type="Pfam" id="PF01048"/>
    </source>
</evidence>
<organism evidence="2 3">
    <name type="scientific">Nitratireductor indicus C115</name>
    <dbReference type="NCBI Taxonomy" id="1231190"/>
    <lineage>
        <taxon>Bacteria</taxon>
        <taxon>Pseudomonadati</taxon>
        <taxon>Pseudomonadota</taxon>
        <taxon>Alphaproteobacteria</taxon>
        <taxon>Hyphomicrobiales</taxon>
        <taxon>Phyllobacteriaceae</taxon>
        <taxon>Nitratireductor</taxon>
    </lineage>
</organism>
<dbReference type="PATRIC" id="fig|1231190.3.peg.4659"/>
<dbReference type="OrthoDB" id="997641at2"/>
<gene>
    <name evidence="2" type="ORF">NA8A_22576</name>
</gene>
<dbReference type="eggNOG" id="COG0775">
    <property type="taxonomic scope" value="Bacteria"/>
</dbReference>
<reference evidence="2 3" key="1">
    <citation type="journal article" date="2012" name="J. Bacteriol.">
        <title>Genome Sequence of Nitratireductor indicus Type Strain C115.</title>
        <authorList>
            <person name="Lai Q."/>
            <person name="Li G."/>
            <person name="Yu Z."/>
            <person name="Shao Z."/>
        </authorList>
    </citation>
    <scope>NUCLEOTIDE SEQUENCE [LARGE SCALE GENOMIC DNA]</scope>
    <source>
        <strain evidence="2 3">C115</strain>
    </source>
</reference>
<dbReference type="Gene3D" id="3.40.50.1580">
    <property type="entry name" value="Nucleoside phosphorylase domain"/>
    <property type="match status" value="1"/>
</dbReference>
<dbReference type="GO" id="GO:0008782">
    <property type="term" value="F:adenosylhomocysteine nucleosidase activity"/>
    <property type="evidence" value="ECO:0007669"/>
    <property type="project" value="UniProtKB-EC"/>
</dbReference>
<keyword evidence="2" id="KW-0326">Glycosidase</keyword>
<dbReference type="NCBIfam" id="TIGR01705">
    <property type="entry name" value="MTA_SAH-nuc-hyp"/>
    <property type="match status" value="1"/>
</dbReference>
<keyword evidence="3" id="KW-1185">Reference proteome</keyword>
<accession>K2NQF3</accession>